<name>A0A8I5NNF9_PAPAN</name>
<organism evidence="1 2">
    <name type="scientific">Papio anubis</name>
    <name type="common">Olive baboon</name>
    <dbReference type="NCBI Taxonomy" id="9555"/>
    <lineage>
        <taxon>Eukaryota</taxon>
        <taxon>Metazoa</taxon>
        <taxon>Chordata</taxon>
        <taxon>Craniata</taxon>
        <taxon>Vertebrata</taxon>
        <taxon>Euteleostomi</taxon>
        <taxon>Mammalia</taxon>
        <taxon>Eutheria</taxon>
        <taxon>Euarchontoglires</taxon>
        <taxon>Primates</taxon>
        <taxon>Haplorrhini</taxon>
        <taxon>Catarrhini</taxon>
        <taxon>Cercopithecidae</taxon>
        <taxon>Cercopithecinae</taxon>
        <taxon>Papio</taxon>
    </lineage>
</organism>
<reference evidence="1 2" key="1">
    <citation type="submission" date="2012-03" db="EMBL/GenBank/DDBJ databases">
        <title>Whole Genome Assembly of Papio anubis.</title>
        <authorList>
            <person name="Liu Y.L."/>
            <person name="Abraham K.A."/>
            <person name="Akbar H.A."/>
            <person name="Ali S.A."/>
            <person name="Anosike U.A."/>
            <person name="Aqrawi P.A."/>
            <person name="Arias F.A."/>
            <person name="Attaway T.A."/>
            <person name="Awwad R.A."/>
            <person name="Babu C.B."/>
            <person name="Bandaranaike D.B."/>
            <person name="Battles P.B."/>
            <person name="Bell A.B."/>
            <person name="Beltran B.B."/>
            <person name="Berhane-Mersha D.B."/>
            <person name="Bess C.B."/>
            <person name="Bickham C.B."/>
            <person name="Bolden T.B."/>
            <person name="Carter K.C."/>
            <person name="Chau D.C."/>
            <person name="Chavez A.C."/>
            <person name="Clerc-Blankenburg K.C."/>
            <person name="Coyle M.C."/>
            <person name="Dao M.D."/>
            <person name="Davila M.L.D."/>
            <person name="Davy-Carroll L.D."/>
            <person name="Denson S.D."/>
            <person name="Dinh H.D."/>
            <person name="Fernandez S.F."/>
            <person name="Fernando P.F."/>
            <person name="Forbes L.F."/>
            <person name="Francis C.F."/>
            <person name="Francisco L.F."/>
            <person name="Fu Q.F."/>
            <person name="Garcia-Iii R.G."/>
            <person name="Garrett T.G."/>
            <person name="Gross S.G."/>
            <person name="Gubbala S.G."/>
            <person name="Hirani K.H."/>
            <person name="Hogues M.H."/>
            <person name="Hollins B.H."/>
            <person name="Jackson L.J."/>
            <person name="Javaid M.J."/>
            <person name="Jhangiani S.J."/>
            <person name="Johnson A.J."/>
            <person name="Johnson B.J."/>
            <person name="Jones J.J."/>
            <person name="Joshi V.J."/>
            <person name="Kalu J.K."/>
            <person name="Khan N.K."/>
            <person name="Korchina V.K."/>
            <person name="Kovar C.K."/>
            <person name="Lago L.L."/>
            <person name="Lara F.L."/>
            <person name="Le T.-K.L."/>
            <person name="Lee S.L."/>
            <person name="Legall-Iii F.L."/>
            <person name="Lemon S.L."/>
            <person name="Liu J.L."/>
            <person name="Liu Y.-S.L."/>
            <person name="Liyanage D.L."/>
            <person name="Lopez J.L."/>
            <person name="Lorensuhewa L.L."/>
            <person name="Mata R.M."/>
            <person name="Mathew T.M."/>
            <person name="Mercado C.M."/>
            <person name="Mercado I.M."/>
            <person name="Morales K.M."/>
            <person name="Morgan M.M."/>
            <person name="Munidasa M.M."/>
            <person name="Ngo D.N."/>
            <person name="Nguyen L.N."/>
            <person name="Nguyen T.N."/>
            <person name="Nguyen N.N."/>
            <person name="Obregon M.O."/>
            <person name="Okwuonu G.O."/>
            <person name="Ongeri F.O."/>
            <person name="Onwere C.O."/>
            <person name="Osifeso I.O."/>
            <person name="Parra A.P."/>
            <person name="Patil S.P."/>
            <person name="Perez A.P."/>
            <person name="Perez Y.P."/>
            <person name="Pham C.P."/>
            <person name="Pu L.-L.P."/>
            <person name="Puazo M.P."/>
            <person name="Quiroz J.Q."/>
            <person name="Rouhana J.R."/>
            <person name="Ruiz M.R."/>
            <person name="Ruiz S.-J.R."/>
            <person name="Saada N.S."/>
            <person name="Santibanez J.S."/>
            <person name="Scheel M.S."/>
            <person name="Schneider B.S."/>
            <person name="Simmons D.S."/>
            <person name="Sisson I.S."/>
            <person name="Tang L.-Y.T."/>
            <person name="Thornton R.T."/>
            <person name="Tisius J.T."/>
            <person name="Toledanes G.T."/>
            <person name="Trejos Z.T."/>
            <person name="Usmani K.U."/>
            <person name="Varghese R.V."/>
            <person name="Vattathil S.V."/>
            <person name="Vee V.V."/>
            <person name="Walker D.W."/>
            <person name="Weissenberger G.W."/>
            <person name="White C.W."/>
            <person name="Williams A.W."/>
            <person name="Woodworth J.W."/>
            <person name="Wright R.W."/>
            <person name="Zhu Y.Z."/>
            <person name="Han Y.H."/>
            <person name="Newsham I.N."/>
            <person name="Nazareth L.N."/>
            <person name="Worley K.W."/>
            <person name="Muzny D.M."/>
            <person name="Rogers J.R."/>
            <person name="Gibbs R.G."/>
        </authorList>
    </citation>
    <scope>NUCLEOTIDE SEQUENCE [LARGE SCALE GENOMIC DNA]</scope>
</reference>
<accession>A0A8I5NNF9</accession>
<dbReference type="GeneTree" id="ENSGT00940000161627"/>
<dbReference type="PANTHER" id="PTHR46254">
    <property type="entry name" value="PROTEIN GVQW1-RELATED"/>
    <property type="match status" value="1"/>
</dbReference>
<evidence type="ECO:0000313" key="1">
    <source>
        <dbReference type="Ensembl" id="ENSPANP00000057838.1"/>
    </source>
</evidence>
<dbReference type="Proteomes" id="UP000028761">
    <property type="component" value="Chromosome 3"/>
</dbReference>
<reference evidence="1" key="2">
    <citation type="submission" date="2025-08" db="UniProtKB">
        <authorList>
            <consortium name="Ensembl"/>
        </authorList>
    </citation>
    <scope>IDENTIFICATION</scope>
</reference>
<proteinExistence type="predicted"/>
<evidence type="ECO:0000313" key="2">
    <source>
        <dbReference type="Proteomes" id="UP000028761"/>
    </source>
</evidence>
<reference evidence="1" key="3">
    <citation type="submission" date="2025-09" db="UniProtKB">
        <authorList>
            <consortium name="Ensembl"/>
        </authorList>
    </citation>
    <scope>IDENTIFICATION</scope>
</reference>
<dbReference type="AlphaFoldDB" id="A0A8I5NNF9"/>
<protein>
    <submittedName>
        <fullName evidence="1">Uncharacterized protein</fullName>
    </submittedName>
</protein>
<sequence>MGDIACYLVAELLAGDNGDLFAHVPVRVEVVAQVESHCITKAAVHWCNLGSLQSPHPGLEQFSCLSLPSSWDYRCLPPCLANFCIFSRDKVSNS</sequence>
<dbReference type="PANTHER" id="PTHR46254:SF6">
    <property type="entry name" value="HIGH MOBILITY GROUP AT-HOOK 2"/>
    <property type="match status" value="1"/>
</dbReference>
<keyword evidence="2" id="KW-1185">Reference proteome</keyword>
<dbReference type="Ensembl" id="ENSPANT00000068093.1">
    <property type="protein sequence ID" value="ENSPANP00000057838.1"/>
    <property type="gene ID" value="ENSPANG00000047256.1"/>
</dbReference>